<dbReference type="Proteomes" id="UP001372338">
    <property type="component" value="Unassembled WGS sequence"/>
</dbReference>
<evidence type="ECO:0000313" key="1">
    <source>
        <dbReference type="EMBL" id="KAK7244018.1"/>
    </source>
</evidence>
<comment type="caution">
    <text evidence="1">The sequence shown here is derived from an EMBL/GenBank/DDBJ whole genome shotgun (WGS) entry which is preliminary data.</text>
</comment>
<keyword evidence="2" id="KW-1185">Reference proteome</keyword>
<organism evidence="1 2">
    <name type="scientific">Crotalaria pallida</name>
    <name type="common">Smooth rattlebox</name>
    <name type="synonym">Crotalaria striata</name>
    <dbReference type="NCBI Taxonomy" id="3830"/>
    <lineage>
        <taxon>Eukaryota</taxon>
        <taxon>Viridiplantae</taxon>
        <taxon>Streptophyta</taxon>
        <taxon>Embryophyta</taxon>
        <taxon>Tracheophyta</taxon>
        <taxon>Spermatophyta</taxon>
        <taxon>Magnoliopsida</taxon>
        <taxon>eudicotyledons</taxon>
        <taxon>Gunneridae</taxon>
        <taxon>Pentapetalae</taxon>
        <taxon>rosids</taxon>
        <taxon>fabids</taxon>
        <taxon>Fabales</taxon>
        <taxon>Fabaceae</taxon>
        <taxon>Papilionoideae</taxon>
        <taxon>50 kb inversion clade</taxon>
        <taxon>genistoids sensu lato</taxon>
        <taxon>core genistoids</taxon>
        <taxon>Crotalarieae</taxon>
        <taxon>Crotalaria</taxon>
    </lineage>
</organism>
<name>A0AAN9E043_CROPI</name>
<evidence type="ECO:0000313" key="2">
    <source>
        <dbReference type="Proteomes" id="UP001372338"/>
    </source>
</evidence>
<sequence>MFSPFLSFYFYCFSNIHLGNFVKDSLPFVPVSTEVPSLLPLPSLSSCVHLLGSVLLPAVNKFSSAF</sequence>
<dbReference type="EMBL" id="JAYWIO010000008">
    <property type="protein sequence ID" value="KAK7244018.1"/>
    <property type="molecule type" value="Genomic_DNA"/>
</dbReference>
<reference evidence="1 2" key="1">
    <citation type="submission" date="2024-01" db="EMBL/GenBank/DDBJ databases">
        <title>The genomes of 5 underutilized Papilionoideae crops provide insights into root nodulation and disease resistanc.</title>
        <authorList>
            <person name="Yuan L."/>
        </authorList>
    </citation>
    <scope>NUCLEOTIDE SEQUENCE [LARGE SCALE GENOMIC DNA]</scope>
    <source>
        <strain evidence="1">ZHUSHIDOU_FW_LH</strain>
        <tissue evidence="1">Leaf</tissue>
    </source>
</reference>
<gene>
    <name evidence="1" type="ORF">RIF29_38835</name>
</gene>
<protein>
    <submittedName>
        <fullName evidence="1">Uncharacterized protein</fullName>
    </submittedName>
</protein>
<dbReference type="AlphaFoldDB" id="A0AAN9E043"/>
<proteinExistence type="predicted"/>
<accession>A0AAN9E043</accession>